<dbReference type="GO" id="GO:0005886">
    <property type="term" value="C:plasma membrane"/>
    <property type="evidence" value="ECO:0007669"/>
    <property type="project" value="UniProtKB-SubCell"/>
</dbReference>
<evidence type="ECO:0000256" key="4">
    <source>
        <dbReference type="ARBA" id="ARBA00022989"/>
    </source>
</evidence>
<feature type="domain" description="MacB-like periplasmic core" evidence="9">
    <location>
        <begin position="35"/>
        <end position="224"/>
    </location>
</feature>
<reference evidence="10" key="1">
    <citation type="submission" date="2007-02" db="EMBL/GenBank/DDBJ databases">
        <title>Complete sequence of Pyrobaculum calidifontis JCM 11548.</title>
        <authorList>
            <consortium name="US DOE Joint Genome Institute"/>
            <person name="Copeland A."/>
            <person name="Lucas S."/>
            <person name="Lapidus A."/>
            <person name="Barry K."/>
            <person name="Glavina del Rio T."/>
            <person name="Dalin E."/>
            <person name="Tice H."/>
            <person name="Pitluck S."/>
            <person name="Chain P."/>
            <person name="Malfatti S."/>
            <person name="Shin M."/>
            <person name="Vergez L."/>
            <person name="Schmutz J."/>
            <person name="Larimer F."/>
            <person name="Land M."/>
            <person name="Hauser L."/>
            <person name="Kyrpides N."/>
            <person name="Mikhailova N."/>
            <person name="Cozen A.E."/>
            <person name="Fitz-Gibbon S.T."/>
            <person name="House C.H."/>
            <person name="Saltikov C."/>
            <person name="Lowe T.M."/>
            <person name="Richardson P."/>
        </authorList>
    </citation>
    <scope>NUCLEOTIDE SEQUENCE [LARGE SCALE GENOMIC DNA]</scope>
    <source>
        <strain evidence="10">JCM 11548</strain>
    </source>
</reference>
<evidence type="ECO:0000256" key="6">
    <source>
        <dbReference type="ARBA" id="ARBA00038076"/>
    </source>
</evidence>
<feature type="transmembrane region" description="Helical" evidence="7">
    <location>
        <begin position="31"/>
        <end position="54"/>
    </location>
</feature>
<accession>A3MWP2</accession>
<comment type="subcellular location">
    <subcellularLocation>
        <location evidence="1">Cell membrane</location>
        <topology evidence="1">Multi-pass membrane protein</topology>
    </subcellularLocation>
</comment>
<dbReference type="Pfam" id="PF02687">
    <property type="entry name" value="FtsX"/>
    <property type="match status" value="1"/>
</dbReference>
<keyword evidence="5 7" id="KW-0472">Membrane</keyword>
<name>A3MWP2_PYRCJ</name>
<dbReference type="PANTHER" id="PTHR30572">
    <property type="entry name" value="MEMBRANE COMPONENT OF TRANSPORTER-RELATED"/>
    <property type="match status" value="1"/>
</dbReference>
<dbReference type="EMBL" id="CP000561">
    <property type="protein sequence ID" value="ABO09059.1"/>
    <property type="molecule type" value="Genomic_DNA"/>
</dbReference>
<dbReference type="TCDB" id="3.A.1.137.1">
    <property type="family name" value="the atp-binding cassette (abc) superfamily"/>
</dbReference>
<feature type="domain" description="ABC3 transporter permease C-terminal" evidence="8">
    <location>
        <begin position="266"/>
        <end position="385"/>
    </location>
</feature>
<evidence type="ECO:0000256" key="3">
    <source>
        <dbReference type="ARBA" id="ARBA00022692"/>
    </source>
</evidence>
<evidence type="ECO:0000256" key="7">
    <source>
        <dbReference type="SAM" id="Phobius"/>
    </source>
</evidence>
<dbReference type="Proteomes" id="UP000001431">
    <property type="component" value="Chromosome"/>
</dbReference>
<feature type="transmembrane region" description="Helical" evidence="7">
    <location>
        <begin position="356"/>
        <end position="379"/>
    </location>
</feature>
<sequence length="394" mass="41929">MGALDKYIKGCGVEAVDHVLMLALGDLKSRALRYLLTAVAIGVGVALLVALTAVSDATRAYVEQTLYKVYPADIMMYSDSINIPQRLVDLLQRNPAVSGAEGIIITTGVVNGQVVSIVGIPLRDVDYFAIDLKEGRLPSSGGEAVVEESLAARPGDTITIKVYSGALGGERTVTVKVVGVMRSFLRGFIGAFRLNLVVVPLDWLQEELGAGPFVNAVLITLRDKGYVTPFYKTLKETFRDAQVYTQEALLNTVSQVFNALNFVFTVISAAALATAAVTTFAVMSITARERLREFGLLKAVGISSSDIVVSVAVEVALLSVAAGIAGAALGFYGATLVKQILIGMGVNFDVPIEFKLRYIALALSASLAVALAGAASPLYRVAKLRPIEILQLWR</sequence>
<keyword evidence="4 7" id="KW-1133">Transmembrane helix</keyword>
<dbReference type="HOGENOM" id="CLU_718908_0_0_2"/>
<keyword evidence="11" id="KW-1185">Reference proteome</keyword>
<dbReference type="PANTHER" id="PTHR30572:SF4">
    <property type="entry name" value="ABC TRANSPORTER PERMEASE YTRF"/>
    <property type="match status" value="1"/>
</dbReference>
<gene>
    <name evidence="10" type="ordered locus">Pcal_1642</name>
</gene>
<feature type="transmembrane region" description="Helical" evidence="7">
    <location>
        <begin position="262"/>
        <end position="286"/>
    </location>
</feature>
<dbReference type="InterPro" id="IPR003838">
    <property type="entry name" value="ABC3_permease_C"/>
</dbReference>
<evidence type="ECO:0000256" key="2">
    <source>
        <dbReference type="ARBA" id="ARBA00022475"/>
    </source>
</evidence>
<dbReference type="Pfam" id="PF12704">
    <property type="entry name" value="MacB_PCD"/>
    <property type="match status" value="1"/>
</dbReference>
<evidence type="ECO:0000259" key="8">
    <source>
        <dbReference type="Pfam" id="PF02687"/>
    </source>
</evidence>
<keyword evidence="3 7" id="KW-0812">Transmembrane</keyword>
<evidence type="ECO:0000256" key="5">
    <source>
        <dbReference type="ARBA" id="ARBA00023136"/>
    </source>
</evidence>
<dbReference type="GO" id="GO:0022857">
    <property type="term" value="F:transmembrane transporter activity"/>
    <property type="evidence" value="ECO:0007669"/>
    <property type="project" value="TreeGrafter"/>
</dbReference>
<evidence type="ECO:0000259" key="9">
    <source>
        <dbReference type="Pfam" id="PF12704"/>
    </source>
</evidence>
<dbReference type="eggNOG" id="arCOG02312">
    <property type="taxonomic scope" value="Archaea"/>
</dbReference>
<organism evidence="10 11">
    <name type="scientific">Pyrobaculum calidifontis (strain DSM 21063 / JCM 11548 / VA1)</name>
    <dbReference type="NCBI Taxonomy" id="410359"/>
    <lineage>
        <taxon>Archaea</taxon>
        <taxon>Thermoproteota</taxon>
        <taxon>Thermoprotei</taxon>
        <taxon>Thermoproteales</taxon>
        <taxon>Thermoproteaceae</taxon>
        <taxon>Pyrobaculum</taxon>
    </lineage>
</organism>
<dbReference type="InterPro" id="IPR050250">
    <property type="entry name" value="Macrolide_Exporter_MacB"/>
</dbReference>
<evidence type="ECO:0000256" key="1">
    <source>
        <dbReference type="ARBA" id="ARBA00004651"/>
    </source>
</evidence>
<proteinExistence type="inferred from homology"/>
<dbReference type="AlphaFoldDB" id="A3MWP2"/>
<comment type="similarity">
    <text evidence="6">Belongs to the ABC-4 integral membrane protein family.</text>
</comment>
<evidence type="ECO:0000313" key="10">
    <source>
        <dbReference type="EMBL" id="ABO09059.1"/>
    </source>
</evidence>
<dbReference type="KEGG" id="pcl:Pcal_1642"/>
<keyword evidence="2" id="KW-1003">Cell membrane</keyword>
<feature type="transmembrane region" description="Helical" evidence="7">
    <location>
        <begin position="307"/>
        <end position="336"/>
    </location>
</feature>
<dbReference type="InterPro" id="IPR025857">
    <property type="entry name" value="MacB_PCD"/>
</dbReference>
<evidence type="ECO:0000313" key="11">
    <source>
        <dbReference type="Proteomes" id="UP000001431"/>
    </source>
</evidence>
<evidence type="ECO:0008006" key="12">
    <source>
        <dbReference type="Google" id="ProtNLM"/>
    </source>
</evidence>
<protein>
    <recommendedName>
        <fullName evidence="12">ABC3 transporter permease protein domain-containing protein</fullName>
    </recommendedName>
</protein>
<dbReference type="STRING" id="410359.Pcal_1642"/>